<dbReference type="SMART" id="SM00338">
    <property type="entry name" value="BRLZ"/>
    <property type="match status" value="1"/>
</dbReference>
<keyword evidence="10" id="KW-1185">Reference proteome</keyword>
<dbReference type="Proteomes" id="UP001342314">
    <property type="component" value="Unassembled WGS sequence"/>
</dbReference>
<dbReference type="InterPro" id="IPR046347">
    <property type="entry name" value="bZIP_sf"/>
</dbReference>
<accession>A0AAV5GZ36</accession>
<proteinExistence type="predicted"/>
<evidence type="ECO:0000313" key="10">
    <source>
        <dbReference type="Proteomes" id="UP001342314"/>
    </source>
</evidence>
<comment type="subcellular location">
    <subcellularLocation>
        <location evidence="1">Nucleus</location>
    </subcellularLocation>
</comment>
<dbReference type="PANTHER" id="PTHR13044:SF14">
    <property type="entry name" value="CRYPTOCEPHAL, ISOFORM A"/>
    <property type="match status" value="1"/>
</dbReference>
<protein>
    <recommendedName>
        <fullName evidence="8">BZIP domain-containing protein</fullName>
    </recommendedName>
</protein>
<feature type="compositionally biased region" description="Low complexity" evidence="7">
    <location>
        <begin position="183"/>
        <end position="195"/>
    </location>
</feature>
<feature type="compositionally biased region" description="Low complexity" evidence="7">
    <location>
        <begin position="134"/>
        <end position="148"/>
    </location>
</feature>
<dbReference type="EMBL" id="BQKY01000018">
    <property type="protein sequence ID" value="GJN94632.1"/>
    <property type="molecule type" value="Genomic_DNA"/>
</dbReference>
<reference evidence="9 10" key="1">
    <citation type="submission" date="2021-12" db="EMBL/GenBank/DDBJ databases">
        <title>High titer production of polyol ester of fatty acids by Rhodotorula paludigena BS15 towards product separation-free biomass refinery.</title>
        <authorList>
            <person name="Mano J."/>
            <person name="Ono H."/>
            <person name="Tanaka T."/>
            <person name="Naito K."/>
            <person name="Sushida H."/>
            <person name="Ike M."/>
            <person name="Tokuyasu K."/>
            <person name="Kitaoka M."/>
        </authorList>
    </citation>
    <scope>NUCLEOTIDE SEQUENCE [LARGE SCALE GENOMIC DNA]</scope>
    <source>
        <strain evidence="9 10">BS15</strain>
    </source>
</reference>
<evidence type="ECO:0000256" key="6">
    <source>
        <dbReference type="SAM" id="Coils"/>
    </source>
</evidence>
<dbReference type="InterPro" id="IPR004827">
    <property type="entry name" value="bZIP"/>
</dbReference>
<sequence length="357" mass="36905">MAPHAHHLHTNLDGLNLLGLDPTLPGLSSVTADELVAAQASLDLWTSTVFSTSSPGATPAALVSSESPLVGIGGPLPFQGHGPDPHQHVTTSSLDWSSLYPNGQHGSPTSSPPVLPPISTFAPPLPPTASRYTPSSSSGIAVPSSFPSFPGSAHHPSDSVGFGRSHASTSTAFGSPPPFAFASPAAAPSASSTTSHRSNTPARRSSRANAGAKGRAARAAAAAAEASEDSGRESPSSSSSAAAESGSAFISPAVIGSSYANGSALVRGKDLMSPDEIAEDKRRRNTEASARFRAKKKLRDAELQQSSAALRDRVASLEKEKDSLTSENRWLRDIVAEKAEVNPRLLNVLRQSMAEQR</sequence>
<evidence type="ECO:0000256" key="1">
    <source>
        <dbReference type="ARBA" id="ARBA00004123"/>
    </source>
</evidence>
<feature type="coiled-coil region" evidence="6">
    <location>
        <begin position="300"/>
        <end position="327"/>
    </location>
</feature>
<feature type="region of interest" description="Disordered" evidence="7">
    <location>
        <begin position="183"/>
        <end position="243"/>
    </location>
</feature>
<feature type="domain" description="BZIP" evidence="8">
    <location>
        <begin position="275"/>
        <end position="338"/>
    </location>
</feature>
<dbReference type="CDD" id="cd14705">
    <property type="entry name" value="bZIP_Zip1"/>
    <property type="match status" value="1"/>
</dbReference>
<dbReference type="PANTHER" id="PTHR13044">
    <property type="entry name" value="ACTIVATING TRANSCRIPTION FACTOR ATF 4/5"/>
    <property type="match status" value="1"/>
</dbReference>
<gene>
    <name evidence="9" type="ORF">Rhopal_007715-T1</name>
</gene>
<evidence type="ECO:0000256" key="4">
    <source>
        <dbReference type="ARBA" id="ARBA00023163"/>
    </source>
</evidence>
<evidence type="ECO:0000256" key="5">
    <source>
        <dbReference type="ARBA" id="ARBA00023242"/>
    </source>
</evidence>
<evidence type="ECO:0000256" key="7">
    <source>
        <dbReference type="SAM" id="MobiDB-lite"/>
    </source>
</evidence>
<feature type="region of interest" description="Disordered" evidence="7">
    <location>
        <begin position="77"/>
        <end position="171"/>
    </location>
</feature>
<evidence type="ECO:0000256" key="3">
    <source>
        <dbReference type="ARBA" id="ARBA00023125"/>
    </source>
</evidence>
<organism evidence="9 10">
    <name type="scientific">Rhodotorula paludigena</name>
    <dbReference type="NCBI Taxonomy" id="86838"/>
    <lineage>
        <taxon>Eukaryota</taxon>
        <taxon>Fungi</taxon>
        <taxon>Dikarya</taxon>
        <taxon>Basidiomycota</taxon>
        <taxon>Pucciniomycotina</taxon>
        <taxon>Microbotryomycetes</taxon>
        <taxon>Sporidiobolales</taxon>
        <taxon>Sporidiobolaceae</taxon>
        <taxon>Rhodotorula</taxon>
    </lineage>
</organism>
<feature type="compositionally biased region" description="Low complexity" evidence="7">
    <location>
        <begin position="207"/>
        <end position="225"/>
    </location>
</feature>
<dbReference type="AlphaFoldDB" id="A0AAV5GZ36"/>
<name>A0AAV5GZ36_9BASI</name>
<dbReference type="GO" id="GO:0001228">
    <property type="term" value="F:DNA-binding transcription activator activity, RNA polymerase II-specific"/>
    <property type="evidence" value="ECO:0007669"/>
    <property type="project" value="TreeGrafter"/>
</dbReference>
<dbReference type="SUPFAM" id="SSF57959">
    <property type="entry name" value="Leucine zipper domain"/>
    <property type="match status" value="1"/>
</dbReference>
<dbReference type="Pfam" id="PF07716">
    <property type="entry name" value="bZIP_2"/>
    <property type="match status" value="1"/>
</dbReference>
<evidence type="ECO:0000313" key="9">
    <source>
        <dbReference type="EMBL" id="GJN94632.1"/>
    </source>
</evidence>
<keyword evidence="6" id="KW-0175">Coiled coil</keyword>
<keyword evidence="2" id="KW-0805">Transcription regulation</keyword>
<evidence type="ECO:0000256" key="2">
    <source>
        <dbReference type="ARBA" id="ARBA00023015"/>
    </source>
</evidence>
<feature type="compositionally biased region" description="Polar residues" evidence="7">
    <location>
        <begin position="88"/>
        <end position="109"/>
    </location>
</feature>
<keyword evidence="3" id="KW-0238">DNA-binding</keyword>
<keyword evidence="5" id="KW-0539">Nucleus</keyword>
<dbReference type="GO" id="GO:0005634">
    <property type="term" value="C:nucleus"/>
    <property type="evidence" value="ECO:0007669"/>
    <property type="project" value="UniProtKB-SubCell"/>
</dbReference>
<dbReference type="PROSITE" id="PS50217">
    <property type="entry name" value="BZIP"/>
    <property type="match status" value="1"/>
</dbReference>
<evidence type="ECO:0000259" key="8">
    <source>
        <dbReference type="PROSITE" id="PS50217"/>
    </source>
</evidence>
<feature type="compositionally biased region" description="Low complexity" evidence="7">
    <location>
        <begin position="233"/>
        <end position="243"/>
    </location>
</feature>
<dbReference type="GO" id="GO:0000977">
    <property type="term" value="F:RNA polymerase II transcription regulatory region sequence-specific DNA binding"/>
    <property type="evidence" value="ECO:0007669"/>
    <property type="project" value="TreeGrafter"/>
</dbReference>
<keyword evidence="4" id="KW-0804">Transcription</keyword>
<dbReference type="Gene3D" id="1.20.5.170">
    <property type="match status" value="1"/>
</dbReference>
<comment type="caution">
    <text evidence="9">The sequence shown here is derived from an EMBL/GenBank/DDBJ whole genome shotgun (WGS) entry which is preliminary data.</text>
</comment>
<dbReference type="PROSITE" id="PS00036">
    <property type="entry name" value="BZIP_BASIC"/>
    <property type="match status" value="1"/>
</dbReference>